<keyword evidence="2" id="KW-0479">Metal-binding</keyword>
<feature type="compositionally biased region" description="Polar residues" evidence="4">
    <location>
        <begin position="20"/>
        <end position="30"/>
    </location>
</feature>
<dbReference type="PANTHER" id="PTHR46443:SF3">
    <property type="entry name" value="PROTEIN MARD1"/>
    <property type="match status" value="1"/>
</dbReference>
<dbReference type="Proteomes" id="UP000734854">
    <property type="component" value="Unassembled WGS sequence"/>
</dbReference>
<sequence length="351" mass="38646">MHPSNHSSLLAVLLQRTPRPLNTTPSSSPAPRSHSKRKRQHSLSVLLEWRTERKAATLASISLSEWWGFPQSEAERSHLLELLGFSMLKRRSRSVGGKQGLMMSDSNSPLSPSASKTVASSHLLLRSFSSKRFADIEAAMSPTSILETRPFSSSANLMQPKKPPFDSIEPIGLGIVDALNGEKNSQRRMVVFGPQLKIQIPTVASVEFPNSPIEFGVKNKESQLALFSPARISSGHEVPAVSRSISMSEMELSEDYTRVISHGPNPKTTHIFDNCILEPCIDESIAAAAKENSADEFLTSCYACKQVLGPGTDIFMYRGEKSFCSTNCRHREMLIDEGLFKNPSVDSSPMN</sequence>
<evidence type="ECO:0000256" key="1">
    <source>
        <dbReference type="ARBA" id="ARBA00009374"/>
    </source>
</evidence>
<dbReference type="AlphaFoldDB" id="A0A8J5FIY2"/>
<dbReference type="GO" id="GO:0046872">
    <property type="term" value="F:metal ion binding"/>
    <property type="evidence" value="ECO:0007669"/>
    <property type="project" value="UniProtKB-KW"/>
</dbReference>
<evidence type="ECO:0000313" key="7">
    <source>
        <dbReference type="Proteomes" id="UP000734854"/>
    </source>
</evidence>
<gene>
    <name evidence="6" type="ORF">ZIOFF_051561</name>
</gene>
<protein>
    <recommendedName>
        <fullName evidence="5">FLZ-type domain-containing protein</fullName>
    </recommendedName>
</protein>
<comment type="caution">
    <text evidence="6">The sequence shown here is derived from an EMBL/GenBank/DDBJ whole genome shotgun (WGS) entry which is preliminary data.</text>
</comment>
<dbReference type="PANTHER" id="PTHR46443">
    <property type="entry name" value="FCS-LIKE ZINC FINGER 8"/>
    <property type="match status" value="1"/>
</dbReference>
<feature type="domain" description="FLZ-type" evidence="5">
    <location>
        <begin position="296"/>
        <end position="340"/>
    </location>
</feature>
<proteinExistence type="inferred from homology"/>
<dbReference type="PROSITE" id="PS51795">
    <property type="entry name" value="ZF_FLZ"/>
    <property type="match status" value="1"/>
</dbReference>
<comment type="similarity">
    <text evidence="1">Belongs to the FLZ family.</text>
</comment>
<evidence type="ECO:0000259" key="5">
    <source>
        <dbReference type="PROSITE" id="PS51795"/>
    </source>
</evidence>
<evidence type="ECO:0000313" key="6">
    <source>
        <dbReference type="EMBL" id="KAG6490272.1"/>
    </source>
</evidence>
<keyword evidence="7" id="KW-1185">Reference proteome</keyword>
<dbReference type="Pfam" id="PF04570">
    <property type="entry name" value="zf-FLZ"/>
    <property type="match status" value="1"/>
</dbReference>
<dbReference type="EMBL" id="JACMSC010000014">
    <property type="protein sequence ID" value="KAG6490272.1"/>
    <property type="molecule type" value="Genomic_DNA"/>
</dbReference>
<name>A0A8J5FIY2_ZINOF</name>
<dbReference type="InterPro" id="IPR007650">
    <property type="entry name" value="Zf-FLZ_dom"/>
</dbReference>
<dbReference type="InterPro" id="IPR044593">
    <property type="entry name" value="FLZ8/MARD1"/>
</dbReference>
<reference evidence="6 7" key="1">
    <citation type="submission" date="2020-08" db="EMBL/GenBank/DDBJ databases">
        <title>Plant Genome Project.</title>
        <authorList>
            <person name="Zhang R.-G."/>
        </authorList>
    </citation>
    <scope>NUCLEOTIDE SEQUENCE [LARGE SCALE GENOMIC DNA]</scope>
    <source>
        <tissue evidence="6">Rhizome</tissue>
    </source>
</reference>
<evidence type="ECO:0000256" key="3">
    <source>
        <dbReference type="PROSITE-ProRule" id="PRU01131"/>
    </source>
</evidence>
<feature type="region of interest" description="Disordered" evidence="4">
    <location>
        <begin position="17"/>
        <end position="41"/>
    </location>
</feature>
<evidence type="ECO:0000256" key="2">
    <source>
        <dbReference type="ARBA" id="ARBA00022723"/>
    </source>
</evidence>
<accession>A0A8J5FIY2</accession>
<evidence type="ECO:0000256" key="4">
    <source>
        <dbReference type="SAM" id="MobiDB-lite"/>
    </source>
</evidence>
<organism evidence="6 7">
    <name type="scientific">Zingiber officinale</name>
    <name type="common">Ginger</name>
    <name type="synonym">Amomum zingiber</name>
    <dbReference type="NCBI Taxonomy" id="94328"/>
    <lineage>
        <taxon>Eukaryota</taxon>
        <taxon>Viridiplantae</taxon>
        <taxon>Streptophyta</taxon>
        <taxon>Embryophyta</taxon>
        <taxon>Tracheophyta</taxon>
        <taxon>Spermatophyta</taxon>
        <taxon>Magnoliopsida</taxon>
        <taxon>Liliopsida</taxon>
        <taxon>Zingiberales</taxon>
        <taxon>Zingiberaceae</taxon>
        <taxon>Zingiber</taxon>
    </lineage>
</organism>
<feature type="zinc finger region" description="FLZ-type" evidence="3">
    <location>
        <begin position="296"/>
        <end position="340"/>
    </location>
</feature>